<dbReference type="CDD" id="cd06170">
    <property type="entry name" value="LuxR_C_like"/>
    <property type="match status" value="1"/>
</dbReference>
<comment type="caution">
    <text evidence="5">The sequence shown here is derived from an EMBL/GenBank/DDBJ whole genome shotgun (WGS) entry which is preliminary data.</text>
</comment>
<dbReference type="PRINTS" id="PR00038">
    <property type="entry name" value="HTHLUXR"/>
</dbReference>
<sequence length="194" mass="19853">MNAPDLRVAVYAADPVTSAGLVGILSQAAALAVVSGPGADVLVGAEDPAGQDLPVLRRAVAEQGTLPGILIAGPLPPSEHRSAAEAGVRGILPYRAARPELLIAEVMAARSAPPTSAGRLAAGYGALAEGPAPFHEREVSVLRLIAEGKDTAEIGAAMGYSQRTVKNILQHAQRRLALRNRAEAVAEAIRAGLI</sequence>
<dbReference type="InterPro" id="IPR016032">
    <property type="entry name" value="Sig_transdc_resp-reg_C-effctor"/>
</dbReference>
<proteinExistence type="predicted"/>
<evidence type="ECO:0000256" key="1">
    <source>
        <dbReference type="ARBA" id="ARBA00023015"/>
    </source>
</evidence>
<accession>A0A2P2FNX0</accession>
<evidence type="ECO:0000256" key="2">
    <source>
        <dbReference type="ARBA" id="ARBA00023125"/>
    </source>
</evidence>
<keyword evidence="1" id="KW-0805">Transcription regulation</keyword>
<keyword evidence="3" id="KW-0804">Transcription</keyword>
<protein>
    <submittedName>
        <fullName evidence="5">LuxR family transcriptional regulator</fullName>
    </submittedName>
</protein>
<dbReference type="GO" id="GO:0006355">
    <property type="term" value="P:regulation of DNA-templated transcription"/>
    <property type="evidence" value="ECO:0007669"/>
    <property type="project" value="InterPro"/>
</dbReference>
<dbReference type="InterPro" id="IPR036388">
    <property type="entry name" value="WH-like_DNA-bd_sf"/>
</dbReference>
<dbReference type="RefSeq" id="WP_034316193.1">
    <property type="nucleotide sequence ID" value="NZ_JFBM01000025.1"/>
</dbReference>
<evidence type="ECO:0000313" key="6">
    <source>
        <dbReference type="Proteomes" id="UP000256220"/>
    </source>
</evidence>
<keyword evidence="6" id="KW-1185">Reference proteome</keyword>
<evidence type="ECO:0000259" key="4">
    <source>
        <dbReference type="PROSITE" id="PS50043"/>
    </source>
</evidence>
<dbReference type="Pfam" id="PF00196">
    <property type="entry name" value="GerE"/>
    <property type="match status" value="1"/>
</dbReference>
<dbReference type="EMBL" id="JFBM01000025">
    <property type="protein sequence ID" value="KFU78424.1"/>
    <property type="molecule type" value="Genomic_DNA"/>
</dbReference>
<dbReference type="InterPro" id="IPR000792">
    <property type="entry name" value="Tscrpt_reg_LuxR_C"/>
</dbReference>
<dbReference type="Gene3D" id="1.10.10.10">
    <property type="entry name" value="Winged helix-like DNA-binding domain superfamily/Winged helix DNA-binding domain"/>
    <property type="match status" value="1"/>
</dbReference>
<feature type="domain" description="HTH luxR-type" evidence="4">
    <location>
        <begin position="127"/>
        <end position="192"/>
    </location>
</feature>
<dbReference type="Proteomes" id="UP000256220">
    <property type="component" value="Unassembled WGS sequence"/>
</dbReference>
<dbReference type="AlphaFoldDB" id="A0A2P2FNX0"/>
<dbReference type="PANTHER" id="PTHR44688:SF16">
    <property type="entry name" value="DNA-BINDING TRANSCRIPTIONAL ACTIVATOR DEVR_DOSR"/>
    <property type="match status" value="1"/>
</dbReference>
<dbReference type="SMART" id="SM00421">
    <property type="entry name" value="HTH_LUXR"/>
    <property type="match status" value="1"/>
</dbReference>
<gene>
    <name evidence="5" type="ORF">BB31_26330</name>
</gene>
<reference evidence="5 6" key="1">
    <citation type="journal article" date="2014" name="Genome Announc.">
        <title>Draft Genome Sequence of Amycolatopsis lurida NRRL 2430, Producer of the Glycopeptide Family Antibiotic Ristocetin.</title>
        <authorList>
            <person name="Kwun M.J."/>
            <person name="Hong H.J."/>
        </authorList>
    </citation>
    <scope>NUCLEOTIDE SEQUENCE [LARGE SCALE GENOMIC DNA]</scope>
    <source>
        <strain evidence="5 6">NRRL 2430</strain>
    </source>
</reference>
<name>A0A2P2FNX0_AMYLU</name>
<keyword evidence="2" id="KW-0238">DNA-binding</keyword>
<evidence type="ECO:0000256" key="3">
    <source>
        <dbReference type="ARBA" id="ARBA00023163"/>
    </source>
</evidence>
<dbReference type="PROSITE" id="PS00622">
    <property type="entry name" value="HTH_LUXR_1"/>
    <property type="match status" value="1"/>
</dbReference>
<dbReference type="PANTHER" id="PTHR44688">
    <property type="entry name" value="DNA-BINDING TRANSCRIPTIONAL ACTIVATOR DEVR_DOSR"/>
    <property type="match status" value="1"/>
</dbReference>
<dbReference type="PROSITE" id="PS50043">
    <property type="entry name" value="HTH_LUXR_2"/>
    <property type="match status" value="1"/>
</dbReference>
<organism evidence="5 6">
    <name type="scientific">Amycolatopsis lurida NRRL 2430</name>
    <dbReference type="NCBI Taxonomy" id="1460371"/>
    <lineage>
        <taxon>Bacteria</taxon>
        <taxon>Bacillati</taxon>
        <taxon>Actinomycetota</taxon>
        <taxon>Actinomycetes</taxon>
        <taxon>Pseudonocardiales</taxon>
        <taxon>Pseudonocardiaceae</taxon>
        <taxon>Amycolatopsis</taxon>
    </lineage>
</organism>
<dbReference type="GO" id="GO:0003677">
    <property type="term" value="F:DNA binding"/>
    <property type="evidence" value="ECO:0007669"/>
    <property type="project" value="UniProtKB-KW"/>
</dbReference>
<evidence type="ECO:0000313" key="5">
    <source>
        <dbReference type="EMBL" id="KFU78424.1"/>
    </source>
</evidence>
<dbReference type="SUPFAM" id="SSF46894">
    <property type="entry name" value="C-terminal effector domain of the bipartite response regulators"/>
    <property type="match status" value="1"/>
</dbReference>